<proteinExistence type="predicted"/>
<name>A0A239IWA7_9PSED</name>
<evidence type="ECO:0000256" key="1">
    <source>
        <dbReference type="SAM" id="SignalP"/>
    </source>
</evidence>
<evidence type="ECO:0000313" key="3">
    <source>
        <dbReference type="Proteomes" id="UP000198407"/>
    </source>
</evidence>
<evidence type="ECO:0000313" key="2">
    <source>
        <dbReference type="EMBL" id="SNS98046.1"/>
    </source>
</evidence>
<dbReference type="OrthoDB" id="6987583at2"/>
<dbReference type="Pfam" id="PF11162">
    <property type="entry name" value="DUF2946"/>
    <property type="match status" value="1"/>
</dbReference>
<dbReference type="STRING" id="1215104.GCA_000730585_01334"/>
<sequence>MSSNRLAYAWIACFAVLFNLLAMPMSASAARAPADQLLWGAFCSTGGTKLIAISLGTLDDSQQSDDHPVMQHCWCCSGNPSVLALPGHLPRLFLPSPALAAIPVVQPPAQPGPRQLWPSLNPRASPSV</sequence>
<dbReference type="Proteomes" id="UP000198407">
    <property type="component" value="Unassembled WGS sequence"/>
</dbReference>
<accession>A0A239IWA7</accession>
<keyword evidence="1" id="KW-0732">Signal</keyword>
<gene>
    <name evidence="2" type="ORF">SAMN05444352_12043</name>
</gene>
<protein>
    <recommendedName>
        <fullName evidence="4">DUF2946 domain-containing protein</fullName>
    </recommendedName>
</protein>
<organism evidence="2 3">
    <name type="scientific">Pseudomonas japonica</name>
    <dbReference type="NCBI Taxonomy" id="256466"/>
    <lineage>
        <taxon>Bacteria</taxon>
        <taxon>Pseudomonadati</taxon>
        <taxon>Pseudomonadota</taxon>
        <taxon>Gammaproteobacteria</taxon>
        <taxon>Pseudomonadales</taxon>
        <taxon>Pseudomonadaceae</taxon>
        <taxon>Pseudomonas</taxon>
    </lineage>
</organism>
<evidence type="ECO:0008006" key="4">
    <source>
        <dbReference type="Google" id="ProtNLM"/>
    </source>
</evidence>
<reference evidence="3" key="1">
    <citation type="submission" date="2017-06" db="EMBL/GenBank/DDBJ databases">
        <authorList>
            <person name="Varghese N."/>
            <person name="Submissions S."/>
        </authorList>
    </citation>
    <scope>NUCLEOTIDE SEQUENCE [LARGE SCALE GENOMIC DNA]</scope>
    <source>
        <strain evidence="3">DSM 22348</strain>
    </source>
</reference>
<dbReference type="EMBL" id="FZOL01000020">
    <property type="protein sequence ID" value="SNS98046.1"/>
    <property type="molecule type" value="Genomic_DNA"/>
</dbReference>
<feature type="chain" id="PRO_5011314547" description="DUF2946 domain-containing protein" evidence="1">
    <location>
        <begin position="30"/>
        <end position="128"/>
    </location>
</feature>
<dbReference type="RefSeq" id="WP_042128038.1">
    <property type="nucleotide sequence ID" value="NZ_FZOL01000020.1"/>
</dbReference>
<feature type="signal peptide" evidence="1">
    <location>
        <begin position="1"/>
        <end position="29"/>
    </location>
</feature>
<dbReference type="InterPro" id="IPR021333">
    <property type="entry name" value="DUF2946"/>
</dbReference>
<dbReference type="AlphaFoldDB" id="A0A239IWA7"/>
<keyword evidence="3" id="KW-1185">Reference proteome</keyword>